<dbReference type="SMART" id="SM00079">
    <property type="entry name" value="PBPe"/>
    <property type="match status" value="1"/>
</dbReference>
<dbReference type="InterPro" id="IPR015683">
    <property type="entry name" value="Ionotropic_Glu_rcpt"/>
</dbReference>
<protein>
    <recommendedName>
        <fullName evidence="16">Ionotropic glutamate receptor C-terminal domain-containing protein</fullName>
    </recommendedName>
</protein>
<evidence type="ECO:0000256" key="11">
    <source>
        <dbReference type="SAM" id="Phobius"/>
    </source>
</evidence>
<reference evidence="14" key="1">
    <citation type="submission" date="2021-04" db="EMBL/GenBank/DDBJ databases">
        <authorList>
            <consortium name="Molecular Ecology Group"/>
        </authorList>
    </citation>
    <scope>NUCLEOTIDE SEQUENCE</scope>
</reference>
<evidence type="ECO:0000256" key="7">
    <source>
        <dbReference type="ARBA" id="ARBA00023170"/>
    </source>
</evidence>
<dbReference type="Gene3D" id="1.10.287.70">
    <property type="match status" value="1"/>
</dbReference>
<evidence type="ECO:0000256" key="9">
    <source>
        <dbReference type="ARBA" id="ARBA00023286"/>
    </source>
</evidence>
<dbReference type="EMBL" id="CAJHNH020005024">
    <property type="protein sequence ID" value="CAG5132015.1"/>
    <property type="molecule type" value="Genomic_DNA"/>
</dbReference>
<keyword evidence="15" id="KW-1185">Reference proteome</keyword>
<evidence type="ECO:0000256" key="8">
    <source>
        <dbReference type="ARBA" id="ARBA00023180"/>
    </source>
</evidence>
<keyword evidence="4 11" id="KW-1133">Transmembrane helix</keyword>
<dbReference type="GO" id="GO:0016020">
    <property type="term" value="C:membrane"/>
    <property type="evidence" value="ECO:0007669"/>
    <property type="project" value="UniProtKB-SubCell"/>
</dbReference>
<dbReference type="GO" id="GO:0015276">
    <property type="term" value="F:ligand-gated monoatomic ion channel activity"/>
    <property type="evidence" value="ECO:0007669"/>
    <property type="project" value="InterPro"/>
</dbReference>
<gene>
    <name evidence="14" type="ORF">CUNI_LOCUS17573</name>
</gene>
<name>A0A8S3ZWL8_9EUPU</name>
<comment type="subcellular location">
    <subcellularLocation>
        <location evidence="1">Membrane</location>
        <topology evidence="1">Multi-pass membrane protein</topology>
    </subcellularLocation>
</comment>
<dbReference type="PANTHER" id="PTHR18966">
    <property type="entry name" value="IONOTROPIC GLUTAMATE RECEPTOR"/>
    <property type="match status" value="1"/>
</dbReference>
<accession>A0A8S3ZWL8</accession>
<feature type="transmembrane region" description="Helical" evidence="11">
    <location>
        <begin position="165"/>
        <end position="189"/>
    </location>
</feature>
<dbReference type="AlphaFoldDB" id="A0A8S3ZWL8"/>
<feature type="transmembrane region" description="Helical" evidence="11">
    <location>
        <begin position="376"/>
        <end position="399"/>
    </location>
</feature>
<evidence type="ECO:0000259" key="12">
    <source>
        <dbReference type="SMART" id="SM00079"/>
    </source>
</evidence>
<dbReference type="Gene3D" id="3.40.190.10">
    <property type="entry name" value="Periplasmic binding protein-like II"/>
    <property type="match status" value="2"/>
</dbReference>
<dbReference type="Pfam" id="PF00060">
    <property type="entry name" value="Lig_chan"/>
    <property type="match status" value="1"/>
</dbReference>
<evidence type="ECO:0000256" key="4">
    <source>
        <dbReference type="ARBA" id="ARBA00022989"/>
    </source>
</evidence>
<feature type="non-terminal residue" evidence="14">
    <location>
        <position position="410"/>
    </location>
</feature>
<dbReference type="OrthoDB" id="5984008at2759"/>
<proteinExistence type="predicted"/>
<feature type="non-terminal residue" evidence="14">
    <location>
        <position position="1"/>
    </location>
</feature>
<dbReference type="InterPro" id="IPR019594">
    <property type="entry name" value="Glu/Gly-bd"/>
</dbReference>
<keyword evidence="2" id="KW-0813">Transport</keyword>
<evidence type="ECO:0000256" key="6">
    <source>
        <dbReference type="ARBA" id="ARBA00023136"/>
    </source>
</evidence>
<dbReference type="Pfam" id="PF10613">
    <property type="entry name" value="Lig_chan-Glu_bd"/>
    <property type="match status" value="1"/>
</dbReference>
<evidence type="ECO:0000256" key="1">
    <source>
        <dbReference type="ARBA" id="ARBA00004141"/>
    </source>
</evidence>
<evidence type="ECO:0000256" key="5">
    <source>
        <dbReference type="ARBA" id="ARBA00023065"/>
    </source>
</evidence>
<dbReference type="Proteomes" id="UP000678393">
    <property type="component" value="Unassembled WGS sequence"/>
</dbReference>
<dbReference type="SUPFAM" id="SSF53850">
    <property type="entry name" value="Periplasmic binding protein-like II"/>
    <property type="match status" value="1"/>
</dbReference>
<dbReference type="InterPro" id="IPR001320">
    <property type="entry name" value="Iontro_rcpt_C"/>
</dbReference>
<evidence type="ECO:0000256" key="10">
    <source>
        <dbReference type="ARBA" id="ARBA00023303"/>
    </source>
</evidence>
<evidence type="ECO:0000313" key="14">
    <source>
        <dbReference type="EMBL" id="CAG5132015.1"/>
    </source>
</evidence>
<comment type="caution">
    <text evidence="14">The sequence shown here is derived from an EMBL/GenBank/DDBJ whole genome shotgun (WGS) entry which is preliminary data.</text>
</comment>
<evidence type="ECO:0000256" key="3">
    <source>
        <dbReference type="ARBA" id="ARBA00022692"/>
    </source>
</evidence>
<keyword evidence="6 11" id="KW-0472">Membrane</keyword>
<keyword evidence="9" id="KW-1071">Ligand-gated ion channel</keyword>
<sequence>EPPFVFRNISESGAYSYYGYSIDVLDKITKRDGGYGLLEKGHWTGCIGNVVRGEADVILGALTVTAERDKVLDFTLPYYNFAGIQILMKKQTVNINLFYYANVFTAQVSFMRNVHGIVHVVTSVVGSHPHGDPLGHRVFIACVMSWWGTTSNRGGDPPRSLSGRLLVAGFWFFSVIMMSTFTANLAAFLTVSRMGMTITSLDDLNRQSESSVMEYFQRMAKIEKDFYERWKTISLDKTSEDAQASLAVWDYPLGEFLDSEWNKYDAMWSTIQENGLLSSNMAGVERVMSENFALITETPVVQYYTSRNCELTGIGEQFSRRPYSIGLKERSPYTDKFSRSILELQKELELSSLRLHWWASSEVNCPKETANTGLDLYSLSGTFILTGAGIILGLIVLGLEHIVTRMKRRQ</sequence>
<feature type="domain" description="Ionotropic glutamate receptor C-terminal" evidence="12">
    <location>
        <begin position="1"/>
        <end position="360"/>
    </location>
</feature>
<evidence type="ECO:0000259" key="13">
    <source>
        <dbReference type="SMART" id="SM00918"/>
    </source>
</evidence>
<evidence type="ECO:0000313" key="15">
    <source>
        <dbReference type="Proteomes" id="UP000678393"/>
    </source>
</evidence>
<dbReference type="SMART" id="SM00918">
    <property type="entry name" value="Lig_chan-Glu_bd"/>
    <property type="match status" value="1"/>
</dbReference>
<evidence type="ECO:0008006" key="16">
    <source>
        <dbReference type="Google" id="ProtNLM"/>
    </source>
</evidence>
<keyword evidence="8" id="KW-0325">Glycoprotein</keyword>
<organism evidence="14 15">
    <name type="scientific">Candidula unifasciata</name>
    <dbReference type="NCBI Taxonomy" id="100452"/>
    <lineage>
        <taxon>Eukaryota</taxon>
        <taxon>Metazoa</taxon>
        <taxon>Spiralia</taxon>
        <taxon>Lophotrochozoa</taxon>
        <taxon>Mollusca</taxon>
        <taxon>Gastropoda</taxon>
        <taxon>Heterobranchia</taxon>
        <taxon>Euthyneura</taxon>
        <taxon>Panpulmonata</taxon>
        <taxon>Eupulmonata</taxon>
        <taxon>Stylommatophora</taxon>
        <taxon>Helicina</taxon>
        <taxon>Helicoidea</taxon>
        <taxon>Geomitridae</taxon>
        <taxon>Candidula</taxon>
    </lineage>
</organism>
<feature type="domain" description="Ionotropic glutamate receptor L-glutamate and glycine-binding" evidence="13">
    <location>
        <begin position="3"/>
        <end position="52"/>
    </location>
</feature>
<keyword evidence="10" id="KW-0407">Ion channel</keyword>
<keyword evidence="7" id="KW-0675">Receptor</keyword>
<evidence type="ECO:0000256" key="2">
    <source>
        <dbReference type="ARBA" id="ARBA00022448"/>
    </source>
</evidence>
<keyword evidence="3 11" id="KW-0812">Transmembrane</keyword>
<keyword evidence="5" id="KW-0406">Ion transport</keyword>